<evidence type="ECO:0000256" key="4">
    <source>
        <dbReference type="ARBA" id="ARBA00022801"/>
    </source>
</evidence>
<dbReference type="NCBIfam" id="NF002134">
    <property type="entry name" value="PRK00971.1-4"/>
    <property type="match status" value="1"/>
</dbReference>
<gene>
    <name evidence="11" type="primary">glsA1</name>
    <name evidence="7" type="synonym">glsA</name>
    <name evidence="9" type="ORF">AVW13_06170</name>
    <name evidence="10" type="ORF">I6G59_15990</name>
    <name evidence="11" type="ORF">NCTC12391_02509</name>
</gene>
<reference evidence="10 14" key="4">
    <citation type="submission" date="2020-12" db="EMBL/GenBank/DDBJ databases">
        <title>FDA dAtabase for Regulatory Grade micrObial Sequences (FDA-ARGOS): Supporting development and validation of Infectious Disease Dx tests.</title>
        <authorList>
            <person name="Sproer C."/>
            <person name="Gronow S."/>
            <person name="Severitt S."/>
            <person name="Schroder I."/>
            <person name="Tallon L."/>
            <person name="Sadzewicz L."/>
            <person name="Zhao X."/>
            <person name="Boylan J."/>
            <person name="Ott S."/>
            <person name="Bowen H."/>
            <person name="Vavikolanu K."/>
            <person name="Mehta A."/>
            <person name="Aluvathingal J."/>
            <person name="Nadendla S."/>
            <person name="Lowell S."/>
            <person name="Myers T."/>
            <person name="Yan Y."/>
            <person name="Sichtig H."/>
        </authorList>
    </citation>
    <scope>NUCLEOTIDE SEQUENCE [LARGE SCALE GENOMIC DNA]</scope>
    <source>
        <strain evidence="10 14">FDAARGOS_902</strain>
    </source>
</reference>
<evidence type="ECO:0000256" key="1">
    <source>
        <dbReference type="ARBA" id="ARBA00011076"/>
    </source>
</evidence>
<reference evidence="9" key="2">
    <citation type="submission" date="2016-01" db="EMBL/GenBank/DDBJ databases">
        <authorList>
            <person name="Hong K.W."/>
        </authorList>
    </citation>
    <scope>NUCLEOTIDE SEQUENCE</scope>
    <source>
        <strain evidence="9">M40</strain>
    </source>
</reference>
<dbReference type="RefSeq" id="WP_063249113.1">
    <property type="nucleotide sequence ID" value="NZ_CAACXN010000015.1"/>
</dbReference>
<dbReference type="EC" id="3.5.1.2" evidence="3 7"/>
<feature type="domain" description="STAS" evidence="8">
    <location>
        <begin position="331"/>
        <end position="403"/>
    </location>
</feature>
<dbReference type="PANTHER" id="PTHR12544:SF29">
    <property type="entry name" value="GLUTAMINASE"/>
    <property type="match status" value="1"/>
</dbReference>
<organism evidence="11 13">
    <name type="scientific">Brevibacterium casei</name>
    <dbReference type="NCBI Taxonomy" id="33889"/>
    <lineage>
        <taxon>Bacteria</taxon>
        <taxon>Bacillati</taxon>
        <taxon>Actinomycetota</taxon>
        <taxon>Actinomycetes</taxon>
        <taxon>Micrococcales</taxon>
        <taxon>Brevibacteriaceae</taxon>
        <taxon>Brevibacterium</taxon>
    </lineage>
</organism>
<evidence type="ECO:0000259" key="8">
    <source>
        <dbReference type="PROSITE" id="PS50801"/>
    </source>
</evidence>
<dbReference type="HAMAP" id="MF_00313">
    <property type="entry name" value="Glutaminase"/>
    <property type="match status" value="1"/>
</dbReference>
<evidence type="ECO:0000313" key="13">
    <source>
        <dbReference type="Proteomes" id="UP000386281"/>
    </source>
</evidence>
<proteinExistence type="inferred from homology"/>
<dbReference type="InterPro" id="IPR015868">
    <property type="entry name" value="Glutaminase"/>
</dbReference>
<accession>A0A163AYW1</accession>
<feature type="binding site" evidence="7">
    <location>
        <position position="167"/>
    </location>
    <ligand>
        <name>substrate</name>
    </ligand>
</feature>
<evidence type="ECO:0000313" key="10">
    <source>
        <dbReference type="EMBL" id="QPS33413.1"/>
    </source>
</evidence>
<dbReference type="Proteomes" id="UP000386281">
    <property type="component" value="Unassembled WGS sequence"/>
</dbReference>
<protein>
    <recommendedName>
        <fullName evidence="6 7">Glutaminase</fullName>
        <ecNumber evidence="3 7">3.5.1.2</ecNumber>
    </recommendedName>
</protein>
<dbReference type="InterPro" id="IPR002645">
    <property type="entry name" value="STAS_dom"/>
</dbReference>
<dbReference type="Proteomes" id="UP000076612">
    <property type="component" value="Unassembled WGS sequence"/>
</dbReference>
<feature type="binding site" evidence="7">
    <location>
        <position position="243"/>
    </location>
    <ligand>
        <name>substrate</name>
    </ligand>
</feature>
<evidence type="ECO:0000256" key="6">
    <source>
        <dbReference type="ARBA" id="ARBA00070405"/>
    </source>
</evidence>
<dbReference type="InterPro" id="IPR036513">
    <property type="entry name" value="STAS_dom_sf"/>
</dbReference>
<feature type="binding site" evidence="7">
    <location>
        <position position="114"/>
    </location>
    <ligand>
        <name>substrate</name>
    </ligand>
</feature>
<dbReference type="Proteomes" id="UP000594979">
    <property type="component" value="Chromosome"/>
</dbReference>
<keyword evidence="4 7" id="KW-0378">Hydrolase</keyword>
<comment type="catalytic activity">
    <reaction evidence="5 7">
        <text>L-glutamine + H2O = L-glutamate + NH4(+)</text>
        <dbReference type="Rhea" id="RHEA:15889"/>
        <dbReference type="ChEBI" id="CHEBI:15377"/>
        <dbReference type="ChEBI" id="CHEBI:28938"/>
        <dbReference type="ChEBI" id="CHEBI:29985"/>
        <dbReference type="ChEBI" id="CHEBI:58359"/>
        <dbReference type="EC" id="3.5.1.2"/>
    </reaction>
</comment>
<dbReference type="EMBL" id="LQQR01000006">
    <property type="protein sequence ID" value="KZE22953.1"/>
    <property type="molecule type" value="Genomic_DNA"/>
</dbReference>
<reference evidence="11 13" key="3">
    <citation type="submission" date="2019-02" db="EMBL/GenBank/DDBJ databases">
        <authorList>
            <consortium name="Pathogen Informatics"/>
        </authorList>
    </citation>
    <scope>NUCLEOTIDE SEQUENCE [LARGE SCALE GENOMIC DNA]</scope>
    <source>
        <strain evidence="11 13">3012STDY7078520</strain>
    </source>
</reference>
<feature type="binding site" evidence="7">
    <location>
        <position position="64"/>
    </location>
    <ligand>
        <name>substrate</name>
    </ligand>
</feature>
<reference evidence="12" key="1">
    <citation type="submission" date="2016-01" db="EMBL/GenBank/DDBJ databases">
        <title>Draft genome of Chromobacterium sp. F49.</title>
        <authorList>
            <person name="Hong K.W."/>
        </authorList>
    </citation>
    <scope>NUCLEOTIDE SEQUENCE [LARGE SCALE GENOMIC DNA]</scope>
    <source>
        <strain evidence="12">M40</strain>
    </source>
</reference>
<evidence type="ECO:0000256" key="7">
    <source>
        <dbReference type="HAMAP-Rule" id="MF_00313"/>
    </source>
</evidence>
<feature type="binding site" evidence="7">
    <location>
        <position position="160"/>
    </location>
    <ligand>
        <name>substrate</name>
    </ligand>
</feature>
<evidence type="ECO:0000313" key="12">
    <source>
        <dbReference type="Proteomes" id="UP000076612"/>
    </source>
</evidence>
<dbReference type="NCBIfam" id="TIGR03814">
    <property type="entry name" value="Gln_ase"/>
    <property type="match status" value="1"/>
</dbReference>
<dbReference type="KEGG" id="bcau:I6G59_15990"/>
<evidence type="ECO:0000256" key="2">
    <source>
        <dbReference type="ARBA" id="ARBA00011881"/>
    </source>
</evidence>
<keyword evidence="7" id="KW-0007">Acetylation</keyword>
<evidence type="ECO:0000313" key="11">
    <source>
        <dbReference type="EMBL" id="VEW14369.1"/>
    </source>
</evidence>
<feature type="binding site" evidence="7">
    <location>
        <position position="261"/>
    </location>
    <ligand>
        <name>substrate</name>
    </ligand>
</feature>
<evidence type="ECO:0000256" key="3">
    <source>
        <dbReference type="ARBA" id="ARBA00012918"/>
    </source>
</evidence>
<sequence>MRSPIPDFLDASLERHRYDLSGATADYIPDLASADPTKLAICISTLDGVEYDSGDADFEFSIQSMSKPFIYGLALEALGLPAVLDKVGVEPTGEAFNELSLDKSSGKPLNPMINAGALTVHALLGGKDATLAERTEIVRAGLSRFAGRQLRIDEHIADGELGEAYRNIAIANMLRSYGVITDDPDEVVHGYINQCSVLVSVKDLAIMAATLAGGGTNPLTGEQVLSPRVNRQVLGVMMTCGMYDAAGDWMTEVGVPAKSGVSGGLFGVLPGQLGIATFSPRLDRHGTSVRGAKIFRSLSADLGLHIMNAPEPARSIIRRDRRFVDAKGDMVRIVSLQGLIQWAGAENVMREIAAPDDAVDVFALDMRRVYSINEVARRMIVEALRRLEGEGKRVVLLDPEDTMGCAGSGSALPDVEIVDSPKELRNLDLRGLRRVRDDFADQTS</sequence>
<dbReference type="FunFam" id="3.40.710.10:FF:000005">
    <property type="entry name" value="Glutaminase"/>
    <property type="match status" value="1"/>
</dbReference>
<name>A0A163AYW1_9MICO</name>
<dbReference type="STRING" id="33889.AVW13_06170"/>
<evidence type="ECO:0000313" key="14">
    <source>
        <dbReference type="Proteomes" id="UP000594979"/>
    </source>
</evidence>
<evidence type="ECO:0000256" key="5">
    <source>
        <dbReference type="ARBA" id="ARBA00049534"/>
    </source>
</evidence>
<dbReference type="PANTHER" id="PTHR12544">
    <property type="entry name" value="GLUTAMINASE"/>
    <property type="match status" value="1"/>
</dbReference>
<dbReference type="EMBL" id="CP065682">
    <property type="protein sequence ID" value="QPS33413.1"/>
    <property type="molecule type" value="Genomic_DNA"/>
</dbReference>
<dbReference type="Gene3D" id="3.30.750.24">
    <property type="entry name" value="STAS domain"/>
    <property type="match status" value="1"/>
</dbReference>
<evidence type="ECO:0000313" key="9">
    <source>
        <dbReference type="EMBL" id="KZE22953.1"/>
    </source>
</evidence>
<feature type="binding site" evidence="7">
    <location>
        <position position="191"/>
    </location>
    <ligand>
        <name>substrate</name>
    </ligand>
</feature>
<dbReference type="GO" id="GO:0006537">
    <property type="term" value="P:glutamate biosynthetic process"/>
    <property type="evidence" value="ECO:0007669"/>
    <property type="project" value="TreeGrafter"/>
</dbReference>
<dbReference type="GO" id="GO:0006543">
    <property type="term" value="P:L-glutamine catabolic process"/>
    <property type="evidence" value="ECO:0007669"/>
    <property type="project" value="TreeGrafter"/>
</dbReference>
<comment type="similarity">
    <text evidence="1 7">Belongs to the glutaminase family.</text>
</comment>
<dbReference type="Gene3D" id="3.40.710.10">
    <property type="entry name" value="DD-peptidase/beta-lactamase superfamily"/>
    <property type="match status" value="1"/>
</dbReference>
<dbReference type="GO" id="GO:0004359">
    <property type="term" value="F:glutaminase activity"/>
    <property type="evidence" value="ECO:0007669"/>
    <property type="project" value="UniProtKB-UniRule"/>
</dbReference>
<dbReference type="EMBL" id="CAACXN010000015">
    <property type="protein sequence ID" value="VEW14369.1"/>
    <property type="molecule type" value="Genomic_DNA"/>
</dbReference>
<comment type="subunit">
    <text evidence="2 7">Homotetramer.</text>
</comment>
<dbReference type="PROSITE" id="PS50801">
    <property type="entry name" value="STAS"/>
    <property type="match status" value="1"/>
</dbReference>
<dbReference type="Pfam" id="PF04960">
    <property type="entry name" value="Glutaminase"/>
    <property type="match status" value="1"/>
</dbReference>
<dbReference type="SUPFAM" id="SSF56601">
    <property type="entry name" value="beta-lactamase/transpeptidase-like"/>
    <property type="match status" value="1"/>
</dbReference>
<dbReference type="InterPro" id="IPR012338">
    <property type="entry name" value="Beta-lactam/transpept-like"/>
</dbReference>
<dbReference type="AlphaFoldDB" id="A0A163AYW1"/>